<sequence length="40" mass="4232">MIRGLGDVMSSTYSQTFNGYGVAVSLVNCGVNASSKWAIF</sequence>
<keyword evidence="2" id="KW-1185">Reference proteome</keyword>
<accession>A0A8R1EK82</accession>
<dbReference type="AlphaFoldDB" id="A0A8R1EK82"/>
<dbReference type="EnsemblMetazoa" id="CJA35251.1">
    <property type="protein sequence ID" value="CJA35251.1"/>
    <property type="gene ID" value="WBGene00211098"/>
</dbReference>
<dbReference type="Proteomes" id="UP000005237">
    <property type="component" value="Unassembled WGS sequence"/>
</dbReference>
<name>A0A8R1EK82_CAEJA</name>
<evidence type="ECO:0000313" key="2">
    <source>
        <dbReference type="Proteomes" id="UP000005237"/>
    </source>
</evidence>
<organism evidence="1 2">
    <name type="scientific">Caenorhabditis japonica</name>
    <dbReference type="NCBI Taxonomy" id="281687"/>
    <lineage>
        <taxon>Eukaryota</taxon>
        <taxon>Metazoa</taxon>
        <taxon>Ecdysozoa</taxon>
        <taxon>Nematoda</taxon>
        <taxon>Chromadorea</taxon>
        <taxon>Rhabditida</taxon>
        <taxon>Rhabditina</taxon>
        <taxon>Rhabditomorpha</taxon>
        <taxon>Rhabditoidea</taxon>
        <taxon>Rhabditidae</taxon>
        <taxon>Peloderinae</taxon>
        <taxon>Caenorhabditis</taxon>
    </lineage>
</organism>
<protein>
    <submittedName>
        <fullName evidence="1">Uncharacterized protein</fullName>
    </submittedName>
</protein>
<reference evidence="2" key="1">
    <citation type="submission" date="2010-08" db="EMBL/GenBank/DDBJ databases">
        <authorList>
            <consortium name="Caenorhabditis japonica Sequencing Consortium"/>
            <person name="Wilson R.K."/>
        </authorList>
    </citation>
    <scope>NUCLEOTIDE SEQUENCE [LARGE SCALE GENOMIC DNA]</scope>
    <source>
        <strain evidence="2">DF5081</strain>
    </source>
</reference>
<proteinExistence type="predicted"/>
<reference evidence="1" key="2">
    <citation type="submission" date="2022-06" db="UniProtKB">
        <authorList>
            <consortium name="EnsemblMetazoa"/>
        </authorList>
    </citation>
    <scope>IDENTIFICATION</scope>
    <source>
        <strain evidence="1">DF5081</strain>
    </source>
</reference>
<evidence type="ECO:0000313" key="1">
    <source>
        <dbReference type="EnsemblMetazoa" id="CJA35251.1"/>
    </source>
</evidence>